<gene>
    <name evidence="2" type="ORF">DFH08DRAFT_860689</name>
</gene>
<dbReference type="EMBL" id="JARIHO010000013">
    <property type="protein sequence ID" value="KAJ7351576.1"/>
    <property type="molecule type" value="Genomic_DNA"/>
</dbReference>
<comment type="caution">
    <text evidence="2">The sequence shown here is derived from an EMBL/GenBank/DDBJ whole genome shotgun (WGS) entry which is preliminary data.</text>
</comment>
<evidence type="ECO:0000313" key="3">
    <source>
        <dbReference type="Proteomes" id="UP001218218"/>
    </source>
</evidence>
<organism evidence="2 3">
    <name type="scientific">Mycena albidolilacea</name>
    <dbReference type="NCBI Taxonomy" id="1033008"/>
    <lineage>
        <taxon>Eukaryota</taxon>
        <taxon>Fungi</taxon>
        <taxon>Dikarya</taxon>
        <taxon>Basidiomycota</taxon>
        <taxon>Agaricomycotina</taxon>
        <taxon>Agaricomycetes</taxon>
        <taxon>Agaricomycetidae</taxon>
        <taxon>Agaricales</taxon>
        <taxon>Marasmiineae</taxon>
        <taxon>Mycenaceae</taxon>
        <taxon>Mycena</taxon>
    </lineage>
</organism>
<evidence type="ECO:0000313" key="2">
    <source>
        <dbReference type="EMBL" id="KAJ7351576.1"/>
    </source>
</evidence>
<dbReference type="Proteomes" id="UP001218218">
    <property type="component" value="Unassembled WGS sequence"/>
</dbReference>
<keyword evidence="1" id="KW-0732">Signal</keyword>
<feature type="signal peptide" evidence="1">
    <location>
        <begin position="1"/>
        <end position="19"/>
    </location>
</feature>
<proteinExistence type="predicted"/>
<keyword evidence="3" id="KW-1185">Reference proteome</keyword>
<protein>
    <submittedName>
        <fullName evidence="2">Uncharacterized protein</fullName>
    </submittedName>
</protein>
<sequence length="76" mass="8146">MKLIQIAVLFAPFMAAVLATPAVLPRSVSDLVPRCTTTIDCDSRDLTVLCRAKNWDCSTTSDAECAKHCGCVISCP</sequence>
<evidence type="ECO:0000256" key="1">
    <source>
        <dbReference type="SAM" id="SignalP"/>
    </source>
</evidence>
<name>A0AAD7EWA3_9AGAR</name>
<accession>A0AAD7EWA3</accession>
<dbReference type="AlphaFoldDB" id="A0AAD7EWA3"/>
<reference evidence="2" key="1">
    <citation type="submission" date="2023-03" db="EMBL/GenBank/DDBJ databases">
        <title>Massive genome expansion in bonnet fungi (Mycena s.s.) driven by repeated elements and novel gene families across ecological guilds.</title>
        <authorList>
            <consortium name="Lawrence Berkeley National Laboratory"/>
            <person name="Harder C.B."/>
            <person name="Miyauchi S."/>
            <person name="Viragh M."/>
            <person name="Kuo A."/>
            <person name="Thoen E."/>
            <person name="Andreopoulos B."/>
            <person name="Lu D."/>
            <person name="Skrede I."/>
            <person name="Drula E."/>
            <person name="Henrissat B."/>
            <person name="Morin E."/>
            <person name="Kohler A."/>
            <person name="Barry K."/>
            <person name="LaButti K."/>
            <person name="Morin E."/>
            <person name="Salamov A."/>
            <person name="Lipzen A."/>
            <person name="Mereny Z."/>
            <person name="Hegedus B."/>
            <person name="Baldrian P."/>
            <person name="Stursova M."/>
            <person name="Weitz H."/>
            <person name="Taylor A."/>
            <person name="Grigoriev I.V."/>
            <person name="Nagy L.G."/>
            <person name="Martin F."/>
            <person name="Kauserud H."/>
        </authorList>
    </citation>
    <scope>NUCLEOTIDE SEQUENCE</scope>
    <source>
        <strain evidence="2">CBHHK002</strain>
    </source>
</reference>
<feature type="chain" id="PRO_5041983058" evidence="1">
    <location>
        <begin position="20"/>
        <end position="76"/>
    </location>
</feature>